<sequence>MKECHLANRWALIALVLLSLHCTKKVPEPVAAIEPEPVVEIAAEPDPVEAAIETSEALYQRGLTALETNRDDLARQYFDLALQELMTCESDAGAHSEDLQYHLMHLVEHIHQAEREFGGLFAEDNGYTASALDKLVDDTLVDLELREIDSNWSNLEQLGDQPVDYDVPIKTNRVVQSFIRAFSTDRGHIIGAGLERSTRYLPMMRKVFEEEGVPLDLCYLPLIESAYRNRAKSRASAIGLWQFIASTARIYKLRVNWWVDERMDPEAATRAAAKHLKDLHEEFGDWYLALCAYNAGPGRVRRAIRRGGSRDFWHMARRRLLPRETIGYIPAYLAGVTIAKNPEQHGFANLDYQQPLESDTLVVEEAVELDVLAKAMGLNTLELAYLNQHLIRGVSPDEETTRIRVPRGMKEAAEKALATLPPAQRVSWQRYTLERGDTLGKLAKRFGTTVHALTSLNAINNPRRLRVGQKLLIPKGSRRAYPLRVQEFDREERLEAKDVRYEVKRGDTLYLISKRFQTTIPSILSLNADLDPFAPEPGQSLSIHQGDRWDRQRKPPSRARGYTYYRVQRGDTLSEIAQRHRVGLSKLLRINGFNKRSTIRVGQRVKIPNRSGVSGRVVTYRIKAGDTLSKIAARYKVSVGKIMEWNRLKSQHKITVGQKLTLYL</sequence>
<dbReference type="InterPro" id="IPR018392">
    <property type="entry name" value="LysM"/>
</dbReference>
<feature type="domain" description="LysM" evidence="1">
    <location>
        <begin position="618"/>
        <end position="662"/>
    </location>
</feature>
<accession>A0A8A4TPY7</accession>
<dbReference type="SUPFAM" id="SSF54106">
    <property type="entry name" value="LysM domain"/>
    <property type="match status" value="4"/>
</dbReference>
<dbReference type="AlphaFoldDB" id="A0A8A4TPY7"/>
<feature type="domain" description="LysM" evidence="1">
    <location>
        <begin position="499"/>
        <end position="543"/>
    </location>
</feature>
<dbReference type="PANTHER" id="PTHR33734">
    <property type="entry name" value="LYSM DOMAIN-CONTAINING GPI-ANCHORED PROTEIN 2"/>
    <property type="match status" value="1"/>
</dbReference>
<dbReference type="SUPFAM" id="SSF53955">
    <property type="entry name" value="Lysozyme-like"/>
    <property type="match status" value="1"/>
</dbReference>
<evidence type="ECO:0000259" key="1">
    <source>
        <dbReference type="PROSITE" id="PS51782"/>
    </source>
</evidence>
<evidence type="ECO:0000313" key="3">
    <source>
        <dbReference type="Proteomes" id="UP000663929"/>
    </source>
</evidence>
<feature type="domain" description="LysM" evidence="1">
    <location>
        <begin position="429"/>
        <end position="473"/>
    </location>
</feature>
<gene>
    <name evidence="2" type="ORF">J3U87_02195</name>
</gene>
<dbReference type="EMBL" id="CP071793">
    <property type="protein sequence ID" value="QTD51254.1"/>
    <property type="molecule type" value="Genomic_DNA"/>
</dbReference>
<dbReference type="Gene3D" id="3.10.350.10">
    <property type="entry name" value="LysM domain"/>
    <property type="match status" value="4"/>
</dbReference>
<reference evidence="2" key="1">
    <citation type="submission" date="2021-03" db="EMBL/GenBank/DDBJ databases">
        <title>Acanthopleuribacteraceae sp. M133.</title>
        <authorList>
            <person name="Wang G."/>
        </authorList>
    </citation>
    <scope>NUCLEOTIDE SEQUENCE</scope>
    <source>
        <strain evidence="2">M133</strain>
    </source>
</reference>
<dbReference type="InterPro" id="IPR008258">
    <property type="entry name" value="Transglycosylase_SLT_dom_1"/>
</dbReference>
<dbReference type="Proteomes" id="UP000663929">
    <property type="component" value="Chromosome"/>
</dbReference>
<dbReference type="Pfam" id="PF01476">
    <property type="entry name" value="LysM"/>
    <property type="match status" value="4"/>
</dbReference>
<dbReference type="KEGG" id="scor:J3U87_02195"/>
<dbReference type="SMART" id="SM00257">
    <property type="entry name" value="LysM"/>
    <property type="match status" value="4"/>
</dbReference>
<dbReference type="CDD" id="cd16894">
    <property type="entry name" value="MltD-like"/>
    <property type="match status" value="1"/>
</dbReference>
<dbReference type="PANTHER" id="PTHR33734:SF22">
    <property type="entry name" value="MEMBRANE-BOUND LYTIC MUREIN TRANSGLYCOSYLASE D"/>
    <property type="match status" value="1"/>
</dbReference>
<name>A0A8A4TPY7_SULCO</name>
<protein>
    <submittedName>
        <fullName evidence="2">LysM peptidoglycan-binding domain-containing protein</fullName>
    </submittedName>
</protein>
<dbReference type="Pfam" id="PF01464">
    <property type="entry name" value="SLT"/>
    <property type="match status" value="1"/>
</dbReference>
<evidence type="ECO:0000313" key="2">
    <source>
        <dbReference type="EMBL" id="QTD51254.1"/>
    </source>
</evidence>
<feature type="domain" description="LysM" evidence="1">
    <location>
        <begin position="563"/>
        <end position="607"/>
    </location>
</feature>
<dbReference type="InterPro" id="IPR023346">
    <property type="entry name" value="Lysozyme-like_dom_sf"/>
</dbReference>
<dbReference type="CDD" id="cd00118">
    <property type="entry name" value="LysM"/>
    <property type="match status" value="4"/>
</dbReference>
<dbReference type="PROSITE" id="PS51782">
    <property type="entry name" value="LYSM"/>
    <property type="match status" value="4"/>
</dbReference>
<keyword evidence="3" id="KW-1185">Reference proteome</keyword>
<organism evidence="2 3">
    <name type="scientific">Sulfidibacter corallicola</name>
    <dbReference type="NCBI Taxonomy" id="2818388"/>
    <lineage>
        <taxon>Bacteria</taxon>
        <taxon>Pseudomonadati</taxon>
        <taxon>Acidobacteriota</taxon>
        <taxon>Holophagae</taxon>
        <taxon>Acanthopleuribacterales</taxon>
        <taxon>Acanthopleuribacteraceae</taxon>
        <taxon>Sulfidibacter</taxon>
    </lineage>
</organism>
<dbReference type="Gene3D" id="1.10.530.10">
    <property type="match status" value="1"/>
</dbReference>
<proteinExistence type="predicted"/>
<dbReference type="RefSeq" id="WP_237381385.1">
    <property type="nucleotide sequence ID" value="NZ_CP071793.1"/>
</dbReference>
<dbReference type="InterPro" id="IPR036779">
    <property type="entry name" value="LysM_dom_sf"/>
</dbReference>